<feature type="transmembrane region" description="Helical" evidence="1">
    <location>
        <begin position="76"/>
        <end position="96"/>
    </location>
</feature>
<dbReference type="AlphaFoldDB" id="A0A7K1UCP6"/>
<accession>A0A7K1UCP6</accession>
<keyword evidence="1" id="KW-0472">Membrane</keyword>
<dbReference type="GO" id="GO:0000271">
    <property type="term" value="P:polysaccharide biosynthetic process"/>
    <property type="evidence" value="ECO:0007669"/>
    <property type="project" value="TreeGrafter"/>
</dbReference>
<feature type="transmembrane region" description="Helical" evidence="1">
    <location>
        <begin position="212"/>
        <end position="233"/>
    </location>
</feature>
<dbReference type="Pfam" id="PF01757">
    <property type="entry name" value="Acyl_transf_3"/>
    <property type="match status" value="1"/>
</dbReference>
<feature type="transmembrane region" description="Helical" evidence="1">
    <location>
        <begin position="239"/>
        <end position="257"/>
    </location>
</feature>
<feature type="transmembrane region" description="Helical" evidence="1">
    <location>
        <begin position="264"/>
        <end position="281"/>
    </location>
</feature>
<reference evidence="3 4" key="1">
    <citation type="submission" date="2019-12" db="EMBL/GenBank/DDBJ databases">
        <title>Chitinophaga sp. strain ysch24 (GDMCC 1.1355), whole genome shotgun sequence.</title>
        <authorList>
            <person name="Zhang X."/>
        </authorList>
    </citation>
    <scope>NUCLEOTIDE SEQUENCE [LARGE SCALE GENOMIC DNA]</scope>
    <source>
        <strain evidence="4">ysch24</strain>
    </source>
</reference>
<keyword evidence="3" id="KW-0808">Transferase</keyword>
<feature type="transmembrane region" description="Helical" evidence="1">
    <location>
        <begin position="327"/>
        <end position="345"/>
    </location>
</feature>
<protein>
    <submittedName>
        <fullName evidence="3">Acyltransferase family protein</fullName>
    </submittedName>
</protein>
<proteinExistence type="predicted"/>
<feature type="transmembrane region" description="Helical" evidence="1">
    <location>
        <begin position="287"/>
        <end position="306"/>
    </location>
</feature>
<feature type="transmembrane region" description="Helical" evidence="1">
    <location>
        <begin position="20"/>
        <end position="41"/>
    </location>
</feature>
<feature type="transmembrane region" description="Helical" evidence="1">
    <location>
        <begin position="357"/>
        <end position="377"/>
    </location>
</feature>
<keyword evidence="4" id="KW-1185">Reference proteome</keyword>
<dbReference type="PANTHER" id="PTHR23028:SF131">
    <property type="entry name" value="BLR2367 PROTEIN"/>
    <property type="match status" value="1"/>
</dbReference>
<dbReference type="InterPro" id="IPR002656">
    <property type="entry name" value="Acyl_transf_3_dom"/>
</dbReference>
<evidence type="ECO:0000313" key="3">
    <source>
        <dbReference type="EMBL" id="MVT12113.1"/>
    </source>
</evidence>
<evidence type="ECO:0000259" key="2">
    <source>
        <dbReference type="Pfam" id="PF01757"/>
    </source>
</evidence>
<dbReference type="Proteomes" id="UP000461730">
    <property type="component" value="Unassembled WGS sequence"/>
</dbReference>
<keyword evidence="1" id="KW-0812">Transmembrane</keyword>
<comment type="caution">
    <text evidence="3">The sequence shown here is derived from an EMBL/GenBank/DDBJ whole genome shotgun (WGS) entry which is preliminary data.</text>
</comment>
<feature type="transmembrane region" description="Helical" evidence="1">
    <location>
        <begin position="117"/>
        <end position="135"/>
    </location>
</feature>
<dbReference type="GO" id="GO:0016747">
    <property type="term" value="F:acyltransferase activity, transferring groups other than amino-acyl groups"/>
    <property type="evidence" value="ECO:0007669"/>
    <property type="project" value="InterPro"/>
</dbReference>
<keyword evidence="3" id="KW-0012">Acyltransferase</keyword>
<feature type="domain" description="Acyltransferase 3" evidence="2">
    <location>
        <begin position="18"/>
        <end position="374"/>
    </location>
</feature>
<gene>
    <name evidence="3" type="ORF">GO493_27895</name>
</gene>
<evidence type="ECO:0000256" key="1">
    <source>
        <dbReference type="SAM" id="Phobius"/>
    </source>
</evidence>
<sequence>MPDNRLETRKSFPMQRKIHFLDGLRGIAAFYVMAGHARWLLWEGFNEGYLKNGHLYSSVDKLCMYFLSLFKWGHEFVLFFFVLSGFVIHLGYAKKLTADPEVKISIKEYLYKRIKRIYPPFLFAIFLTALLDFIGSKYGFSIYSGDTPYSSINKQIGNTSHSISTLFGNILFLFPEYVPRFGTNGPTWSLKFEWWFYILYIPFLFMSRKNIYLSTGLVVLLFVVSFFPGIWPVAILQTIFSSMLCWWFGVLIAEVVAGRLKIPLLYLTGAFLVGFVGLFLFKSRLDIADLRTAFFFSALLSFFLWYNNKEYSLRLLERLKPLGDFSYTLYIIHFPILVFLSGIILKINNNYLPRHSWYVFAGMVVCIVIAYLCYFLVEVPFMKPLKSGSEARKKKDVSAVGS</sequence>
<dbReference type="InterPro" id="IPR050879">
    <property type="entry name" value="Acyltransferase_3"/>
</dbReference>
<dbReference type="GO" id="GO:0016020">
    <property type="term" value="C:membrane"/>
    <property type="evidence" value="ECO:0007669"/>
    <property type="project" value="TreeGrafter"/>
</dbReference>
<name>A0A7K1UCP6_9BACT</name>
<dbReference type="EMBL" id="WRXN01000019">
    <property type="protein sequence ID" value="MVT12113.1"/>
    <property type="molecule type" value="Genomic_DNA"/>
</dbReference>
<dbReference type="PANTHER" id="PTHR23028">
    <property type="entry name" value="ACETYLTRANSFERASE"/>
    <property type="match status" value="1"/>
</dbReference>
<keyword evidence="1" id="KW-1133">Transmembrane helix</keyword>
<evidence type="ECO:0000313" key="4">
    <source>
        <dbReference type="Proteomes" id="UP000461730"/>
    </source>
</evidence>
<organism evidence="3 4">
    <name type="scientific">Chitinophaga tropicalis</name>
    <dbReference type="NCBI Taxonomy" id="2683588"/>
    <lineage>
        <taxon>Bacteria</taxon>
        <taxon>Pseudomonadati</taxon>
        <taxon>Bacteroidota</taxon>
        <taxon>Chitinophagia</taxon>
        <taxon>Chitinophagales</taxon>
        <taxon>Chitinophagaceae</taxon>
        <taxon>Chitinophaga</taxon>
    </lineage>
</organism>